<keyword evidence="3" id="KW-0540">Nuclease</keyword>
<keyword evidence="9" id="KW-1185">Reference proteome</keyword>
<evidence type="ECO:0000256" key="2">
    <source>
        <dbReference type="ARBA" id="ARBA00022695"/>
    </source>
</evidence>
<dbReference type="SUPFAM" id="SSF56672">
    <property type="entry name" value="DNA/RNA polymerases"/>
    <property type="match status" value="1"/>
</dbReference>
<dbReference type="InterPro" id="IPR041373">
    <property type="entry name" value="RT_RNaseH"/>
</dbReference>
<comment type="caution">
    <text evidence="8">The sequence shown here is derived from an EMBL/GenBank/DDBJ whole genome shotgun (WGS) entry which is preliminary data.</text>
</comment>
<proteinExistence type="predicted"/>
<feature type="domain" description="Reverse transcriptase RNase H-like" evidence="7">
    <location>
        <begin position="2"/>
        <end position="49"/>
    </location>
</feature>
<evidence type="ECO:0000256" key="1">
    <source>
        <dbReference type="ARBA" id="ARBA00022679"/>
    </source>
</evidence>
<dbReference type="InterPro" id="IPR043502">
    <property type="entry name" value="DNA/RNA_pol_sf"/>
</dbReference>
<dbReference type="PANTHER" id="PTHR34072:SF52">
    <property type="entry name" value="RIBONUCLEASE H"/>
    <property type="match status" value="1"/>
</dbReference>
<dbReference type="Pfam" id="PF17917">
    <property type="entry name" value="RT_RNaseH"/>
    <property type="match status" value="1"/>
</dbReference>
<reference evidence="8" key="1">
    <citation type="journal article" date="2022" name="Int. J. Mol. Sci.">
        <title>Draft Genome of Tanacetum Coccineum: Genomic Comparison of Closely Related Tanacetum-Family Plants.</title>
        <authorList>
            <person name="Yamashiro T."/>
            <person name="Shiraishi A."/>
            <person name="Nakayama K."/>
            <person name="Satake H."/>
        </authorList>
    </citation>
    <scope>NUCLEOTIDE SEQUENCE</scope>
</reference>
<keyword evidence="1" id="KW-0808">Transferase</keyword>
<organism evidence="8 9">
    <name type="scientific">Tanacetum coccineum</name>
    <dbReference type="NCBI Taxonomy" id="301880"/>
    <lineage>
        <taxon>Eukaryota</taxon>
        <taxon>Viridiplantae</taxon>
        <taxon>Streptophyta</taxon>
        <taxon>Embryophyta</taxon>
        <taxon>Tracheophyta</taxon>
        <taxon>Spermatophyta</taxon>
        <taxon>Magnoliopsida</taxon>
        <taxon>eudicotyledons</taxon>
        <taxon>Gunneridae</taxon>
        <taxon>Pentapetalae</taxon>
        <taxon>asterids</taxon>
        <taxon>campanulids</taxon>
        <taxon>Asterales</taxon>
        <taxon>Asteraceae</taxon>
        <taxon>Asteroideae</taxon>
        <taxon>Anthemideae</taxon>
        <taxon>Anthemidinae</taxon>
        <taxon>Tanacetum</taxon>
    </lineage>
</organism>
<gene>
    <name evidence="8" type="ORF">Tco_0626470</name>
</gene>
<accession>A0ABQ4WJY2</accession>
<keyword evidence="2" id="KW-0548">Nucleotidyltransferase</keyword>
<keyword evidence="6 8" id="KW-0695">RNA-directed DNA polymerase</keyword>
<sequence>MKNFMVYYDASRKGLGCVLMQENKVIAYASRQLKKHENNYTTHDLELGANEALKEENIEADKLYNIDQKFEVWSDGVRYLKGRDWILKVDNLWEVILDEACWSRYSIHPRADKIYQDI</sequence>
<name>A0ABQ4WJY2_9ASTR</name>
<protein>
    <submittedName>
        <fullName evidence="8">Reverse transcriptase domain-containing protein</fullName>
    </submittedName>
</protein>
<evidence type="ECO:0000256" key="6">
    <source>
        <dbReference type="ARBA" id="ARBA00022918"/>
    </source>
</evidence>
<evidence type="ECO:0000259" key="7">
    <source>
        <dbReference type="Pfam" id="PF17917"/>
    </source>
</evidence>
<reference evidence="8" key="2">
    <citation type="submission" date="2022-01" db="EMBL/GenBank/DDBJ databases">
        <authorList>
            <person name="Yamashiro T."/>
            <person name="Shiraishi A."/>
            <person name="Satake H."/>
            <person name="Nakayama K."/>
        </authorList>
    </citation>
    <scope>NUCLEOTIDE SEQUENCE</scope>
</reference>
<evidence type="ECO:0000256" key="3">
    <source>
        <dbReference type="ARBA" id="ARBA00022722"/>
    </source>
</evidence>
<dbReference type="PANTHER" id="PTHR34072">
    <property type="entry name" value="ENZYMATIC POLYPROTEIN-RELATED"/>
    <property type="match status" value="1"/>
</dbReference>
<dbReference type="EMBL" id="BQNB010008702">
    <property type="protein sequence ID" value="GJS53108.1"/>
    <property type="molecule type" value="Genomic_DNA"/>
</dbReference>
<dbReference type="GO" id="GO:0003964">
    <property type="term" value="F:RNA-directed DNA polymerase activity"/>
    <property type="evidence" value="ECO:0007669"/>
    <property type="project" value="UniProtKB-KW"/>
</dbReference>
<evidence type="ECO:0000313" key="9">
    <source>
        <dbReference type="Proteomes" id="UP001151760"/>
    </source>
</evidence>
<evidence type="ECO:0000256" key="5">
    <source>
        <dbReference type="ARBA" id="ARBA00022801"/>
    </source>
</evidence>
<keyword evidence="4" id="KW-0255">Endonuclease</keyword>
<evidence type="ECO:0000313" key="8">
    <source>
        <dbReference type="EMBL" id="GJS53108.1"/>
    </source>
</evidence>
<keyword evidence="5" id="KW-0378">Hydrolase</keyword>
<dbReference type="Proteomes" id="UP001151760">
    <property type="component" value="Unassembled WGS sequence"/>
</dbReference>
<evidence type="ECO:0000256" key="4">
    <source>
        <dbReference type="ARBA" id="ARBA00022759"/>
    </source>
</evidence>